<evidence type="ECO:0000256" key="5">
    <source>
        <dbReference type="ARBA" id="ARBA00022840"/>
    </source>
</evidence>
<keyword evidence="5" id="KW-0067">ATP-binding</keyword>
<dbReference type="InterPro" id="IPR003593">
    <property type="entry name" value="AAA+_ATPase"/>
</dbReference>
<keyword evidence="4" id="KW-0547">Nucleotide-binding</keyword>
<dbReference type="CDD" id="cd03259">
    <property type="entry name" value="ABC_Carb_Solutes_like"/>
    <property type="match status" value="1"/>
</dbReference>
<dbReference type="AlphaFoldDB" id="A0A512DLR1"/>
<evidence type="ECO:0000256" key="6">
    <source>
        <dbReference type="ARBA" id="ARBA00023136"/>
    </source>
</evidence>
<evidence type="ECO:0000259" key="7">
    <source>
        <dbReference type="PROSITE" id="PS50893"/>
    </source>
</evidence>
<dbReference type="SMART" id="SM00382">
    <property type="entry name" value="AAA"/>
    <property type="match status" value="1"/>
</dbReference>
<dbReference type="Gene3D" id="2.40.50.100">
    <property type="match status" value="1"/>
</dbReference>
<sequence length="366" mass="39683">MTLVLDRISRVVGGETHLHELSLTLEPGSLNVLFGPTLAGKTSLMRLMAGLDRPSGGRVLWDGKDVTGVSVRRRQVAMVYQQFVNYPSFTVYDNIASPLKLAGLPKAEIDRKVREAAGIMHIDGLLKRLPAELSGGQQQRTAIGRALVKEAGLLLLDEPLVNLDYKLREELRSEMREIFKRHRSIVVYATTEPLEALMLGGTITVLHEGRVLQSGPTVQVYHNPSSLRVGQVFSDPPLNQVDGVVDGSGVLLADGIRVPAAGHLADLAHGRYRFGIRANHLSVFRAHDDDIPVPGTVELAEISGSETFIHVHGPGIAWVVQQDGVHTLRIGEPVTAYVNARRLFAFGADGGLVAAPPRPRLGMAAE</sequence>
<comment type="similarity">
    <text evidence="1">Belongs to the ABC transporter superfamily.</text>
</comment>
<dbReference type="InterPro" id="IPR015853">
    <property type="entry name" value="ABC_transpr_FbpC"/>
</dbReference>
<dbReference type="InterPro" id="IPR008995">
    <property type="entry name" value="Mo/tungstate-bd_C_term_dom"/>
</dbReference>
<evidence type="ECO:0000313" key="9">
    <source>
        <dbReference type="Proteomes" id="UP000321523"/>
    </source>
</evidence>
<evidence type="ECO:0000256" key="4">
    <source>
        <dbReference type="ARBA" id="ARBA00022741"/>
    </source>
</evidence>
<dbReference type="GO" id="GO:0005524">
    <property type="term" value="F:ATP binding"/>
    <property type="evidence" value="ECO:0007669"/>
    <property type="project" value="UniProtKB-KW"/>
</dbReference>
<keyword evidence="2" id="KW-0813">Transport</keyword>
<dbReference type="PANTHER" id="PTHR43875:SF1">
    <property type="entry name" value="OSMOPROTECTIVE COMPOUNDS UPTAKE ATP-BINDING PROTEIN GGTA"/>
    <property type="match status" value="1"/>
</dbReference>
<proteinExistence type="inferred from homology"/>
<name>A0A512DLR1_9PROT</name>
<dbReference type="SUPFAM" id="SSF50331">
    <property type="entry name" value="MOP-like"/>
    <property type="match status" value="1"/>
</dbReference>
<dbReference type="GO" id="GO:0055052">
    <property type="term" value="C:ATP-binding cassette (ABC) transporter complex, substrate-binding subunit-containing"/>
    <property type="evidence" value="ECO:0007669"/>
    <property type="project" value="TreeGrafter"/>
</dbReference>
<feature type="domain" description="ABC transporter" evidence="7">
    <location>
        <begin position="3"/>
        <end position="233"/>
    </location>
</feature>
<gene>
    <name evidence="8" type="ORF">SAE02_12580</name>
</gene>
<dbReference type="GO" id="GO:0016887">
    <property type="term" value="F:ATP hydrolysis activity"/>
    <property type="evidence" value="ECO:0007669"/>
    <property type="project" value="InterPro"/>
</dbReference>
<keyword evidence="3" id="KW-1003">Cell membrane</keyword>
<dbReference type="Gene3D" id="2.40.50.140">
    <property type="entry name" value="Nucleic acid-binding proteins"/>
    <property type="match status" value="1"/>
</dbReference>
<reference evidence="8 9" key="1">
    <citation type="submission" date="2019-07" db="EMBL/GenBank/DDBJ databases">
        <title>Whole genome shotgun sequence of Skermanella aerolata NBRC 106429.</title>
        <authorList>
            <person name="Hosoyama A."/>
            <person name="Uohara A."/>
            <person name="Ohji S."/>
            <person name="Ichikawa N."/>
        </authorList>
    </citation>
    <scope>NUCLEOTIDE SEQUENCE [LARGE SCALE GENOMIC DNA]</scope>
    <source>
        <strain evidence="8 9">NBRC 106429</strain>
    </source>
</reference>
<dbReference type="InterPro" id="IPR013611">
    <property type="entry name" value="Transp-assoc_OB_typ2"/>
</dbReference>
<dbReference type="InterPro" id="IPR012340">
    <property type="entry name" value="NA-bd_OB-fold"/>
</dbReference>
<dbReference type="Proteomes" id="UP000321523">
    <property type="component" value="Unassembled WGS sequence"/>
</dbReference>
<dbReference type="GO" id="GO:0015408">
    <property type="term" value="F:ABC-type ferric iron transporter activity"/>
    <property type="evidence" value="ECO:0007669"/>
    <property type="project" value="InterPro"/>
</dbReference>
<evidence type="ECO:0000256" key="1">
    <source>
        <dbReference type="ARBA" id="ARBA00005417"/>
    </source>
</evidence>
<dbReference type="Gene3D" id="3.40.50.300">
    <property type="entry name" value="P-loop containing nucleotide triphosphate hydrolases"/>
    <property type="match status" value="1"/>
</dbReference>
<protein>
    <submittedName>
        <fullName evidence="8">ABC transporter</fullName>
    </submittedName>
</protein>
<organism evidence="8 9">
    <name type="scientific">Skermanella aerolata</name>
    <dbReference type="NCBI Taxonomy" id="393310"/>
    <lineage>
        <taxon>Bacteria</taxon>
        <taxon>Pseudomonadati</taxon>
        <taxon>Pseudomonadota</taxon>
        <taxon>Alphaproteobacteria</taxon>
        <taxon>Rhodospirillales</taxon>
        <taxon>Azospirillaceae</taxon>
        <taxon>Skermanella</taxon>
    </lineage>
</organism>
<evidence type="ECO:0000256" key="2">
    <source>
        <dbReference type="ARBA" id="ARBA00022448"/>
    </source>
</evidence>
<dbReference type="OrthoDB" id="394852at2"/>
<keyword evidence="9" id="KW-1185">Reference proteome</keyword>
<dbReference type="Pfam" id="PF08402">
    <property type="entry name" value="TOBE_2"/>
    <property type="match status" value="1"/>
</dbReference>
<dbReference type="PANTHER" id="PTHR43875">
    <property type="entry name" value="MALTODEXTRIN IMPORT ATP-BINDING PROTEIN MSMX"/>
    <property type="match status" value="1"/>
</dbReference>
<evidence type="ECO:0000313" key="8">
    <source>
        <dbReference type="EMBL" id="GEO37110.1"/>
    </source>
</evidence>
<dbReference type="SUPFAM" id="SSF52540">
    <property type="entry name" value="P-loop containing nucleoside triphosphate hydrolases"/>
    <property type="match status" value="1"/>
</dbReference>
<dbReference type="InterPro" id="IPR003439">
    <property type="entry name" value="ABC_transporter-like_ATP-bd"/>
</dbReference>
<evidence type="ECO:0000256" key="3">
    <source>
        <dbReference type="ARBA" id="ARBA00022475"/>
    </source>
</evidence>
<dbReference type="InterPro" id="IPR027417">
    <property type="entry name" value="P-loop_NTPase"/>
</dbReference>
<accession>A0A512DLR1</accession>
<dbReference type="Pfam" id="PF00005">
    <property type="entry name" value="ABC_tran"/>
    <property type="match status" value="1"/>
</dbReference>
<dbReference type="RefSeq" id="WP_044433892.1">
    <property type="nucleotide sequence ID" value="NZ_BJYZ01000004.1"/>
</dbReference>
<dbReference type="EMBL" id="BJYZ01000004">
    <property type="protein sequence ID" value="GEO37110.1"/>
    <property type="molecule type" value="Genomic_DNA"/>
</dbReference>
<dbReference type="InterPro" id="IPR047641">
    <property type="entry name" value="ABC_transpr_MalK/UgpC-like"/>
</dbReference>
<dbReference type="PROSITE" id="PS50893">
    <property type="entry name" value="ABC_TRANSPORTER_2"/>
    <property type="match status" value="1"/>
</dbReference>
<keyword evidence="6" id="KW-0472">Membrane</keyword>
<comment type="caution">
    <text evidence="8">The sequence shown here is derived from an EMBL/GenBank/DDBJ whole genome shotgun (WGS) entry which is preliminary data.</text>
</comment>